<proteinExistence type="predicted"/>
<dbReference type="PATRIC" id="fig|913084.3.peg.368"/>
<evidence type="ECO:0000313" key="2">
    <source>
        <dbReference type="Proteomes" id="UP000004776"/>
    </source>
</evidence>
<dbReference type="Proteomes" id="UP000004776">
    <property type="component" value="Unassembled WGS sequence"/>
</dbReference>
<evidence type="ECO:0008006" key="3">
    <source>
        <dbReference type="Google" id="ProtNLM"/>
    </source>
</evidence>
<dbReference type="EMBL" id="AFCW01000202">
    <property type="protein sequence ID" value="EHD06974.1"/>
    <property type="molecule type" value="Genomic_DNA"/>
</dbReference>
<organism evidence="1 2">
    <name type="scientific">Salmonella enterica subsp. enterica serovar Urbana str. R8-2977</name>
    <dbReference type="NCBI Taxonomy" id="913084"/>
    <lineage>
        <taxon>Bacteria</taxon>
        <taxon>Pseudomonadati</taxon>
        <taxon>Pseudomonadota</taxon>
        <taxon>Gammaproteobacteria</taxon>
        <taxon>Enterobacterales</taxon>
        <taxon>Enterobacteriaceae</taxon>
        <taxon>Salmonella</taxon>
    </lineage>
</organism>
<feature type="non-terminal residue" evidence="1">
    <location>
        <position position="1"/>
    </location>
</feature>
<comment type="caution">
    <text evidence="1">The sequence shown here is derived from an EMBL/GenBank/DDBJ whole genome shotgun (WGS) entry which is preliminary data.</text>
</comment>
<name>G5RQY2_SALET</name>
<accession>G5RQY2</accession>
<evidence type="ECO:0000313" key="1">
    <source>
        <dbReference type="EMBL" id="EHD06974.1"/>
    </source>
</evidence>
<gene>
    <name evidence="1" type="ORF">LTSEURB_0484</name>
</gene>
<sequence length="264" mass="30526">GIWMRCDWWRKTGKGFYMSKREEIKGNQKFDELKFGIVYTEVLGWLDMGHAGGDDISLLKQQFDAGESSGNKYYSVIYKQNMRIRSKTLRQEMGTGKFTRWEIQRGRTQDEINSIMLAMMMNTALKFEAYQSLKAFSWHTDSGFSGEDLVSDLFGFYRFMIPGKYSSLVRPVSYNDAVSRWDFYGPVGSFKNDGFRPILFPDPKDPCVKHKPYKVNLPHFMTWIQPWSDFTSGKIKIITNDGTSFPRRGGGQTRDGTSFSFLPI</sequence>
<reference evidence="1 2" key="1">
    <citation type="journal article" date="2011" name="BMC Genomics">
        <title>Genome sequencing reveals diversification of virulence factor content and possible host adaptation in distinct subpopulations of Salmonella enterica.</title>
        <authorList>
            <person name="den Bakker H.C."/>
            <person name="Moreno Switt A.I."/>
            <person name="Govoni G."/>
            <person name="Cummings C.A."/>
            <person name="Ranieri M.L."/>
            <person name="Degoricija L."/>
            <person name="Hoelzer K."/>
            <person name="Rodriguez-Rivera L.D."/>
            <person name="Brown S."/>
            <person name="Bolchacova E."/>
            <person name="Furtado M.R."/>
            <person name="Wiedmann M."/>
        </authorList>
    </citation>
    <scope>NUCLEOTIDE SEQUENCE [LARGE SCALE GENOMIC DNA]</scope>
    <source>
        <strain evidence="1 2">R8-2977</strain>
    </source>
</reference>
<dbReference type="AlphaFoldDB" id="G5RQY2"/>
<protein>
    <recommendedName>
        <fullName evidence="3">DUF4056 domain-containing protein</fullName>
    </recommendedName>
</protein>